<dbReference type="Proteomes" id="UP001159427">
    <property type="component" value="Unassembled WGS sequence"/>
</dbReference>
<protein>
    <submittedName>
        <fullName evidence="1">Uncharacterized protein</fullName>
    </submittedName>
</protein>
<organism evidence="1 2">
    <name type="scientific">Porites evermanni</name>
    <dbReference type="NCBI Taxonomy" id="104178"/>
    <lineage>
        <taxon>Eukaryota</taxon>
        <taxon>Metazoa</taxon>
        <taxon>Cnidaria</taxon>
        <taxon>Anthozoa</taxon>
        <taxon>Hexacorallia</taxon>
        <taxon>Scleractinia</taxon>
        <taxon>Fungiina</taxon>
        <taxon>Poritidae</taxon>
        <taxon>Porites</taxon>
    </lineage>
</organism>
<accession>A0ABN8Q7G2</accession>
<reference evidence="1 2" key="1">
    <citation type="submission" date="2022-05" db="EMBL/GenBank/DDBJ databases">
        <authorList>
            <consortium name="Genoscope - CEA"/>
            <person name="William W."/>
        </authorList>
    </citation>
    <scope>NUCLEOTIDE SEQUENCE [LARGE SCALE GENOMIC DNA]</scope>
</reference>
<name>A0ABN8Q7G2_9CNID</name>
<gene>
    <name evidence="1" type="ORF">PEVE_00002828</name>
</gene>
<proteinExistence type="predicted"/>
<feature type="non-terminal residue" evidence="1">
    <location>
        <position position="153"/>
    </location>
</feature>
<comment type="caution">
    <text evidence="1">The sequence shown here is derived from an EMBL/GenBank/DDBJ whole genome shotgun (WGS) entry which is preliminary data.</text>
</comment>
<evidence type="ECO:0000313" key="2">
    <source>
        <dbReference type="Proteomes" id="UP001159427"/>
    </source>
</evidence>
<evidence type="ECO:0000313" key="1">
    <source>
        <dbReference type="EMBL" id="CAH3158339.1"/>
    </source>
</evidence>
<dbReference type="EMBL" id="CALNXI010001168">
    <property type="protein sequence ID" value="CAH3158339.1"/>
    <property type="molecule type" value="Genomic_DNA"/>
</dbReference>
<sequence>MKKKWLHAIPYPYPRSCLSGIRLQRVGPTYSKTLPRYCRSTAASRHICKRTATSENPTQGDVVKTPAGKNNLKAREYFLGFEPRHETAAALYSGFSNWDTFMAVYKYLDPGDREQNISYWRSLDADISADLSTVETEEPLAKTGRTRPLNLGG</sequence>
<keyword evidence="2" id="KW-1185">Reference proteome</keyword>